<dbReference type="Proteomes" id="UP000008021">
    <property type="component" value="Chromosome 8"/>
</dbReference>
<protein>
    <recommendedName>
        <fullName evidence="3">Tesmin/TSO1-like CXC domain-containing protein</fullName>
    </recommendedName>
</protein>
<dbReference type="GO" id="GO:0005634">
    <property type="term" value="C:nucleus"/>
    <property type="evidence" value="ECO:0007669"/>
    <property type="project" value="TreeGrafter"/>
</dbReference>
<evidence type="ECO:0000313" key="1">
    <source>
        <dbReference type="EnsemblPlants" id="OMERI08G10600.3"/>
    </source>
</evidence>
<dbReference type="InterPro" id="IPR028307">
    <property type="entry name" value="Lin-54_fam"/>
</dbReference>
<keyword evidence="2" id="KW-1185">Reference proteome</keyword>
<accession>A0A0E0EKX7</accession>
<evidence type="ECO:0008006" key="3">
    <source>
        <dbReference type="Google" id="ProtNLM"/>
    </source>
</evidence>
<proteinExistence type="predicted"/>
<name>A0A0E0EKX7_9ORYZ</name>
<sequence length="551" mass="60471">MEKPLQLCPGSVKIDFASASYAGKADIAATAAALSHALGPPRTPPCYQLPLAKVNSSLPLWPPVICPSTFAQKRPMSLPSPPPAKKLQVQQSSSMLPQDFPKLEVLPVEKPTKLQVRRSPQHVSLALKQGSPKMERPLLPRPATFIDVMLSSQKPSIEMWSETKDVTLTRKTNCSCKYSKCLKLAKQQRVILWVNIQRGVNAREQKNCRCTGCKNYKSNEDRISQKNTVHAHHVQNPASSGMVGQSVIIFLAAENDSSLSLAASVSDHSINNNTSHALSYSLASSVTREDAKSLVKYVPHEVTYRPSLADIIQIEDVNELCNLLILVSRQAGATLLESGMKENTKRKKLNRVDSCLSSTNHDREAIQKEPAKQMCSLEKSSNEVLIAEGRLELPRADPFDIQKGNKRPLSPGTQALMCDDQDAVFQDSKAPDATPSTTEENLVDIFKEQEKRVLTNFRDYLCKLATCGKLQELKLSLASTNCSEQAFADHGNNSSITRVAKDQTNNPSVLQQGGKHHSSGRLILARTKIGNAGIGKLMGQKSPLHNDVDKC</sequence>
<evidence type="ECO:0000313" key="2">
    <source>
        <dbReference type="Proteomes" id="UP000008021"/>
    </source>
</evidence>
<dbReference type="PANTHER" id="PTHR12446">
    <property type="entry name" value="TESMIN/TSO1-RELATED"/>
    <property type="match status" value="1"/>
</dbReference>
<reference evidence="1" key="2">
    <citation type="submission" date="2018-05" db="EMBL/GenBank/DDBJ databases">
        <title>OmerRS3 (Oryza meridionalis Reference Sequence Version 3).</title>
        <authorList>
            <person name="Zhang J."/>
            <person name="Kudrna D."/>
            <person name="Lee S."/>
            <person name="Talag J."/>
            <person name="Welchert J."/>
            <person name="Wing R.A."/>
        </authorList>
    </citation>
    <scope>NUCLEOTIDE SEQUENCE [LARGE SCALE GENOMIC DNA]</scope>
    <source>
        <strain evidence="1">cv. OR44</strain>
    </source>
</reference>
<reference evidence="1" key="1">
    <citation type="submission" date="2015-04" db="UniProtKB">
        <authorList>
            <consortium name="EnsemblPlants"/>
        </authorList>
    </citation>
    <scope>IDENTIFICATION</scope>
</reference>
<dbReference type="AlphaFoldDB" id="A0A0E0EKX7"/>
<dbReference type="EnsemblPlants" id="OMERI08G10600.3">
    <property type="protein sequence ID" value="OMERI08G10600.3"/>
    <property type="gene ID" value="OMERI08G10600"/>
</dbReference>
<organism evidence="1">
    <name type="scientific">Oryza meridionalis</name>
    <dbReference type="NCBI Taxonomy" id="40149"/>
    <lineage>
        <taxon>Eukaryota</taxon>
        <taxon>Viridiplantae</taxon>
        <taxon>Streptophyta</taxon>
        <taxon>Embryophyta</taxon>
        <taxon>Tracheophyta</taxon>
        <taxon>Spermatophyta</taxon>
        <taxon>Magnoliopsida</taxon>
        <taxon>Liliopsida</taxon>
        <taxon>Poales</taxon>
        <taxon>Poaceae</taxon>
        <taxon>BOP clade</taxon>
        <taxon>Oryzoideae</taxon>
        <taxon>Oryzeae</taxon>
        <taxon>Oryzinae</taxon>
        <taxon>Oryza</taxon>
    </lineage>
</organism>
<dbReference type="GO" id="GO:0006355">
    <property type="term" value="P:regulation of DNA-templated transcription"/>
    <property type="evidence" value="ECO:0007669"/>
    <property type="project" value="TreeGrafter"/>
</dbReference>
<dbReference type="PANTHER" id="PTHR12446:SF47">
    <property type="entry name" value="CRC DOMAIN-CONTAINING PROTEIN"/>
    <property type="match status" value="1"/>
</dbReference>
<dbReference type="Gramene" id="OMERI08G10600.3">
    <property type="protein sequence ID" value="OMERI08G10600.3"/>
    <property type="gene ID" value="OMERI08G10600"/>
</dbReference>